<dbReference type="InterPro" id="IPR050447">
    <property type="entry name" value="Erg6_SMT_methyltransf"/>
</dbReference>
<keyword evidence="2" id="KW-0808">Transferase</keyword>
<evidence type="ECO:0000313" key="2">
    <source>
        <dbReference type="EMBL" id="QRR02080.1"/>
    </source>
</evidence>
<protein>
    <submittedName>
        <fullName evidence="2">Class I SAM-dependent methyltransferase</fullName>
    </submittedName>
</protein>
<gene>
    <name evidence="2" type="ORF">HWI92_14770</name>
</gene>
<dbReference type="Proteomes" id="UP000612680">
    <property type="component" value="Chromosome"/>
</dbReference>
<evidence type="ECO:0000259" key="1">
    <source>
        <dbReference type="Pfam" id="PF13649"/>
    </source>
</evidence>
<keyword evidence="2" id="KW-0489">Methyltransferase</keyword>
<feature type="domain" description="Methyltransferase" evidence="1">
    <location>
        <begin position="44"/>
        <end position="139"/>
    </location>
</feature>
<accession>A0ABX7I8H3</accession>
<evidence type="ECO:0000313" key="3">
    <source>
        <dbReference type="Proteomes" id="UP000612680"/>
    </source>
</evidence>
<dbReference type="CDD" id="cd02440">
    <property type="entry name" value="AdoMet_MTases"/>
    <property type="match status" value="1"/>
</dbReference>
<dbReference type="RefSeq" id="WP_204656522.1">
    <property type="nucleotide sequence ID" value="NZ_CP056775.1"/>
</dbReference>
<dbReference type="GO" id="GO:0032259">
    <property type="term" value="P:methylation"/>
    <property type="evidence" value="ECO:0007669"/>
    <property type="project" value="UniProtKB-KW"/>
</dbReference>
<organism evidence="2 3">
    <name type="scientific">Dyadobacter sandarakinus</name>
    <dbReference type="NCBI Taxonomy" id="2747268"/>
    <lineage>
        <taxon>Bacteria</taxon>
        <taxon>Pseudomonadati</taxon>
        <taxon>Bacteroidota</taxon>
        <taxon>Cytophagia</taxon>
        <taxon>Cytophagales</taxon>
        <taxon>Spirosomataceae</taxon>
        <taxon>Dyadobacter</taxon>
    </lineage>
</organism>
<dbReference type="PANTHER" id="PTHR44068">
    <property type="entry name" value="ZGC:194242"/>
    <property type="match status" value="1"/>
</dbReference>
<dbReference type="EMBL" id="CP056775">
    <property type="protein sequence ID" value="QRR02080.1"/>
    <property type="molecule type" value="Genomic_DNA"/>
</dbReference>
<dbReference type="SUPFAM" id="SSF53335">
    <property type="entry name" value="S-adenosyl-L-methionine-dependent methyltransferases"/>
    <property type="match status" value="1"/>
</dbReference>
<dbReference type="GO" id="GO:0008168">
    <property type="term" value="F:methyltransferase activity"/>
    <property type="evidence" value="ECO:0007669"/>
    <property type="project" value="UniProtKB-KW"/>
</dbReference>
<reference evidence="2 3" key="1">
    <citation type="submission" date="2020-06" db="EMBL/GenBank/DDBJ databases">
        <title>Dyadobacter sandarakinus sp. nov., isolated from the soil of the Arctic Yellow River Station.</title>
        <authorList>
            <person name="Zhang Y."/>
            <person name="Peng F."/>
        </authorList>
    </citation>
    <scope>NUCLEOTIDE SEQUENCE [LARGE SCALE GENOMIC DNA]</scope>
    <source>
        <strain evidence="2 3">Q3-56</strain>
    </source>
</reference>
<sequence length="247" mass="28077">MAWYHSYFKGLPQRAWKLHQDDEHTEFEVDFLQDVLEIKPGDQVLDVLAGYGRHALPLAASGAQLTCIDISEEYCEELTAAAGRKKLPVTVVCADVLSHVYPENTFDAAYCFGNSFSFFPRPDLQRFLENISRALKSGGMFSLHTENLAESILPNFQGRNWMPVQDDIIYLAENVYQPLEGYIESEQTFISGKEKVTHTVHQHIYTLAELCFMLENAGFEVTGTFANIEADPFQLGDEHLYLLARKR</sequence>
<dbReference type="PANTHER" id="PTHR44068:SF11">
    <property type="entry name" value="GERANYL DIPHOSPHATE 2-C-METHYLTRANSFERASE"/>
    <property type="match status" value="1"/>
</dbReference>
<proteinExistence type="predicted"/>
<dbReference type="Gene3D" id="2.20.25.110">
    <property type="entry name" value="S-adenosyl-L-methionine-dependent methyltransferases"/>
    <property type="match status" value="1"/>
</dbReference>
<keyword evidence="3" id="KW-1185">Reference proteome</keyword>
<dbReference type="Gene3D" id="3.40.50.150">
    <property type="entry name" value="Vaccinia Virus protein VP39"/>
    <property type="match status" value="1"/>
</dbReference>
<dbReference type="InterPro" id="IPR041698">
    <property type="entry name" value="Methyltransf_25"/>
</dbReference>
<dbReference type="InterPro" id="IPR029063">
    <property type="entry name" value="SAM-dependent_MTases_sf"/>
</dbReference>
<dbReference type="Pfam" id="PF13649">
    <property type="entry name" value="Methyltransf_25"/>
    <property type="match status" value="1"/>
</dbReference>
<name>A0ABX7I8H3_9BACT</name>